<protein>
    <submittedName>
        <fullName evidence="2">Uncharacterized protein</fullName>
    </submittedName>
</protein>
<dbReference type="Proteomes" id="UP000431901">
    <property type="component" value="Unassembled WGS sequence"/>
</dbReference>
<dbReference type="RefSeq" id="WP_161104078.1">
    <property type="nucleotide sequence ID" value="NZ_JBHLYI010000004.1"/>
</dbReference>
<name>A0A6I4WFU9_9ACTN</name>
<keyword evidence="3" id="KW-1185">Reference proteome</keyword>
<feature type="chain" id="PRO_5026160334" evidence="1">
    <location>
        <begin position="20"/>
        <end position="224"/>
    </location>
</feature>
<accession>A0A6I4WFU9</accession>
<dbReference type="AlphaFoldDB" id="A0A6I4WFU9"/>
<comment type="caution">
    <text evidence="2">The sequence shown here is derived from an EMBL/GenBank/DDBJ whole genome shotgun (WGS) entry which is preliminary data.</text>
</comment>
<reference evidence="2 3" key="1">
    <citation type="submission" date="2019-12" db="EMBL/GenBank/DDBJ databases">
        <title>Nocardia macrotermitis sp. nov. and Nocardia aurantia sp. nov., isolated from the gut of the fungus growing-termite Macrotermes natalensis.</title>
        <authorList>
            <person name="Christine B."/>
            <person name="Rene B."/>
        </authorList>
    </citation>
    <scope>NUCLEOTIDE SEQUENCE [LARGE SCALE GENOMIC DNA]</scope>
    <source>
        <strain evidence="2 3">DSM 102126</strain>
    </source>
</reference>
<proteinExistence type="predicted"/>
<dbReference type="OrthoDB" id="3481941at2"/>
<gene>
    <name evidence="2" type="ORF">GQ466_17730</name>
</gene>
<dbReference type="EMBL" id="WUTW01000003">
    <property type="protein sequence ID" value="MXQ65864.1"/>
    <property type="molecule type" value="Genomic_DNA"/>
</dbReference>
<keyword evidence="1" id="KW-0732">Signal</keyword>
<organism evidence="2 3">
    <name type="scientific">Actinomadura rayongensis</name>
    <dbReference type="NCBI Taxonomy" id="1429076"/>
    <lineage>
        <taxon>Bacteria</taxon>
        <taxon>Bacillati</taxon>
        <taxon>Actinomycetota</taxon>
        <taxon>Actinomycetes</taxon>
        <taxon>Streptosporangiales</taxon>
        <taxon>Thermomonosporaceae</taxon>
        <taxon>Actinomadura</taxon>
    </lineage>
</organism>
<evidence type="ECO:0000256" key="1">
    <source>
        <dbReference type="SAM" id="SignalP"/>
    </source>
</evidence>
<sequence length="224" mass="23463">MRTVLAAGAALAVTATAGADPKDPVVTVGPPVVRLVPGTSAPVTVAVDFGTCMDETLIEVEAAEGHGYDYVSSGERINGRATASFAFDGIETRGRWTVAVSGSACGTSTPVRREAAASFEVKRDARITGFGVRTRGPAAEVAGRLTRLDPWANRYVPYGGARVQVESRPSGTKPWTVRDTTVTTRNGRFSVRVPGTADGAWRAVFPGTRHHADATGEADRVAAH</sequence>
<feature type="signal peptide" evidence="1">
    <location>
        <begin position="1"/>
        <end position="19"/>
    </location>
</feature>
<evidence type="ECO:0000313" key="3">
    <source>
        <dbReference type="Proteomes" id="UP000431901"/>
    </source>
</evidence>
<evidence type="ECO:0000313" key="2">
    <source>
        <dbReference type="EMBL" id="MXQ65864.1"/>
    </source>
</evidence>